<dbReference type="PANTHER" id="PTHR34406">
    <property type="entry name" value="PROTEIN YCEI"/>
    <property type="match status" value="1"/>
</dbReference>
<protein>
    <recommendedName>
        <fullName evidence="2">Lipid/polyisoprenoid-binding YceI-like domain-containing protein</fullName>
    </recommendedName>
</protein>
<evidence type="ECO:0000313" key="3">
    <source>
        <dbReference type="EMBL" id="BDU68637.1"/>
    </source>
</evidence>
<organism evidence="3 4">
    <name type="scientific">Geothrix oryzae</name>
    <dbReference type="NCBI Taxonomy" id="2927975"/>
    <lineage>
        <taxon>Bacteria</taxon>
        <taxon>Pseudomonadati</taxon>
        <taxon>Acidobacteriota</taxon>
        <taxon>Holophagae</taxon>
        <taxon>Holophagales</taxon>
        <taxon>Holophagaceae</taxon>
        <taxon>Geothrix</taxon>
    </lineage>
</organism>
<dbReference type="Gene3D" id="2.40.128.110">
    <property type="entry name" value="Lipid/polyisoprenoid-binding, YceI-like"/>
    <property type="match status" value="1"/>
</dbReference>
<keyword evidence="1" id="KW-0732">Signal</keyword>
<feature type="domain" description="Lipid/polyisoprenoid-binding YceI-like" evidence="2">
    <location>
        <begin position="24"/>
        <end position="188"/>
    </location>
</feature>
<dbReference type="InterPro" id="IPR007372">
    <property type="entry name" value="Lipid/polyisoprenoid-bd_YceI"/>
</dbReference>
<dbReference type="SMART" id="SM00867">
    <property type="entry name" value="YceI"/>
    <property type="match status" value="1"/>
</dbReference>
<proteinExistence type="predicted"/>
<dbReference type="RefSeq" id="WP_286355272.1">
    <property type="nucleotide sequence ID" value="NZ_AP027079.1"/>
</dbReference>
<feature type="signal peptide" evidence="1">
    <location>
        <begin position="1"/>
        <end position="21"/>
    </location>
</feature>
<dbReference type="Pfam" id="PF04264">
    <property type="entry name" value="YceI"/>
    <property type="match status" value="1"/>
</dbReference>
<evidence type="ECO:0000259" key="2">
    <source>
        <dbReference type="SMART" id="SM00867"/>
    </source>
</evidence>
<evidence type="ECO:0000256" key="1">
    <source>
        <dbReference type="SAM" id="SignalP"/>
    </source>
</evidence>
<reference evidence="4" key="1">
    <citation type="journal article" date="2023" name="Int. J. Syst. Evol. Microbiol.">
        <title>Mesoterricola silvestris gen. nov., sp. nov., Mesoterricola sediminis sp. nov., Geothrix oryzae sp. nov., Geothrix edaphica sp. nov., Geothrix rubra sp. nov., and Geothrix limicola sp. nov., six novel members of Acidobacteriota isolated from soils.</title>
        <authorList>
            <person name="Itoh H."/>
            <person name="Sugisawa Y."/>
            <person name="Mise K."/>
            <person name="Xu Z."/>
            <person name="Kuniyasu M."/>
            <person name="Ushijima N."/>
            <person name="Kawano K."/>
            <person name="Kobayashi E."/>
            <person name="Shiratori Y."/>
            <person name="Masuda Y."/>
            <person name="Senoo K."/>
        </authorList>
    </citation>
    <scope>NUCLEOTIDE SEQUENCE [LARGE SCALE GENOMIC DNA]</scope>
    <source>
        <strain evidence="4">Red222</strain>
    </source>
</reference>
<sequence>MRHPFRVLLASLALAALPALAQDVYKIDPVHSEVSFKVGHLLAKTSGRFTKFNGTIKVDSANISKSSVEVTIDSASITTDNEARDKHLKSPDFFDVEKFPTVTFKSTSVKEVAKGKLEVTGDFTMHGVTKRITFPITNAGTQPGMQPGSVVAGFVDGALSLNRSEFGIKTFPGVVGETVAISLNVEAGKVSASAKK</sequence>
<keyword evidence="4" id="KW-1185">Reference proteome</keyword>
<gene>
    <name evidence="3" type="ORF">GETHOR_07380</name>
</gene>
<dbReference type="EMBL" id="AP027079">
    <property type="protein sequence ID" value="BDU68637.1"/>
    <property type="molecule type" value="Genomic_DNA"/>
</dbReference>
<dbReference type="InterPro" id="IPR036761">
    <property type="entry name" value="TTHA0802/YceI-like_sf"/>
</dbReference>
<name>A0ABM8DNW4_9BACT</name>
<dbReference type="Proteomes" id="UP001242010">
    <property type="component" value="Chromosome"/>
</dbReference>
<accession>A0ABM8DNW4</accession>
<evidence type="ECO:0000313" key="4">
    <source>
        <dbReference type="Proteomes" id="UP001242010"/>
    </source>
</evidence>
<dbReference type="PANTHER" id="PTHR34406:SF1">
    <property type="entry name" value="PROTEIN YCEI"/>
    <property type="match status" value="1"/>
</dbReference>
<dbReference type="SUPFAM" id="SSF101874">
    <property type="entry name" value="YceI-like"/>
    <property type="match status" value="1"/>
</dbReference>
<feature type="chain" id="PRO_5046568655" description="Lipid/polyisoprenoid-binding YceI-like domain-containing protein" evidence="1">
    <location>
        <begin position="22"/>
        <end position="196"/>
    </location>
</feature>